<dbReference type="InterPro" id="IPR025391">
    <property type="entry name" value="DUF4123"/>
</dbReference>
<dbReference type="Pfam" id="PF13503">
    <property type="entry name" value="DUF4123"/>
    <property type="match status" value="1"/>
</dbReference>
<evidence type="ECO:0000313" key="3">
    <source>
        <dbReference type="Proteomes" id="UP000814010"/>
    </source>
</evidence>
<dbReference type="EMBL" id="WKAE01000330">
    <property type="protein sequence ID" value="MCF5631881.1"/>
    <property type="molecule type" value="Genomic_DNA"/>
</dbReference>
<comment type="caution">
    <text evidence="2">The sequence shown here is derived from an EMBL/GenBank/DDBJ whole genome shotgun (WGS) entry which is preliminary data.</text>
</comment>
<protein>
    <submittedName>
        <fullName evidence="2">DUF4123 domain-containing protein</fullName>
    </submittedName>
</protein>
<reference evidence="2" key="1">
    <citation type="submission" date="2019-11" db="EMBL/GenBank/DDBJ databases">
        <title>Epiphytic Pseudomonas syringae from cherry orchards.</title>
        <authorList>
            <person name="Hulin M.T."/>
        </authorList>
    </citation>
    <scope>NUCLEOTIDE SEQUENCE</scope>
    <source>
        <strain evidence="2">PA-2-5E</strain>
    </source>
</reference>
<sequence>MNLANYLLIDGVLRPDAIKQVYQRAEPMEIMPLYLGTRWSAVMNQGPVLVKVPPESSLIREWLEPAALRTDASIFSSNAALKDVAEHLCRFLCPIDYLGNSSLLRFADPLVTHYWLSSYSEEHLSQILGPINQLWVQLPRHTWQRNPSSLPATFVNQHPKTLWHEHSVLLGEPQLQALKECYRWLFEERIHDWLQEQDPQAFANLTEDQIAIWLERAVDSGLEWGLVSEYALATWADICHAWGQGFVNHPQSPYPLWQTLYPQLQHLPPELRINSLDEYREKLHEDKGTRHDR</sequence>
<accession>A0A9Q4FIU9</accession>
<evidence type="ECO:0000259" key="1">
    <source>
        <dbReference type="Pfam" id="PF13503"/>
    </source>
</evidence>
<evidence type="ECO:0000313" key="2">
    <source>
        <dbReference type="EMBL" id="MCF5631881.1"/>
    </source>
</evidence>
<dbReference type="Proteomes" id="UP000814010">
    <property type="component" value="Unassembled WGS sequence"/>
</dbReference>
<proteinExistence type="predicted"/>
<organism evidence="2 3">
    <name type="scientific">Pseudomonas syringae</name>
    <dbReference type="NCBI Taxonomy" id="317"/>
    <lineage>
        <taxon>Bacteria</taxon>
        <taxon>Pseudomonadati</taxon>
        <taxon>Pseudomonadota</taxon>
        <taxon>Gammaproteobacteria</taxon>
        <taxon>Pseudomonadales</taxon>
        <taxon>Pseudomonadaceae</taxon>
        <taxon>Pseudomonas</taxon>
    </lineage>
</organism>
<name>A0A9Q4FIU9_PSESX</name>
<gene>
    <name evidence="2" type="ORF">GIV53_21810</name>
</gene>
<dbReference type="RefSeq" id="WP_236425748.1">
    <property type="nucleotide sequence ID" value="NZ_CAWQUS010000081.1"/>
</dbReference>
<feature type="domain" description="DUF4123" evidence="1">
    <location>
        <begin position="6"/>
        <end position="126"/>
    </location>
</feature>
<dbReference type="AlphaFoldDB" id="A0A9Q4FIU9"/>